<dbReference type="InterPro" id="IPR035328">
    <property type="entry name" value="DUF3048_C"/>
</dbReference>
<dbReference type="InterPro" id="IPR021416">
    <property type="entry name" value="DUF3048_N"/>
</dbReference>
<evidence type="ECO:0000313" key="6">
    <source>
        <dbReference type="Proteomes" id="UP001519345"/>
    </source>
</evidence>
<protein>
    <submittedName>
        <fullName evidence="5">Xanthine/CO dehydrogenase XdhC/CoxF family maturation factor</fullName>
    </submittedName>
</protein>
<evidence type="ECO:0000259" key="3">
    <source>
        <dbReference type="Pfam" id="PF11258"/>
    </source>
</evidence>
<feature type="signal peptide" evidence="2">
    <location>
        <begin position="1"/>
        <end position="21"/>
    </location>
</feature>
<proteinExistence type="predicted"/>
<evidence type="ECO:0000259" key="4">
    <source>
        <dbReference type="Pfam" id="PF17479"/>
    </source>
</evidence>
<feature type="domain" description="DUF3048" evidence="4">
    <location>
        <begin position="227"/>
        <end position="337"/>
    </location>
</feature>
<evidence type="ECO:0000256" key="2">
    <source>
        <dbReference type="SAM" id="SignalP"/>
    </source>
</evidence>
<feature type="region of interest" description="Disordered" evidence="1">
    <location>
        <begin position="25"/>
        <end position="48"/>
    </location>
</feature>
<organism evidence="5 6">
    <name type="scientific">Virgibacillus natechei</name>
    <dbReference type="NCBI Taxonomy" id="1216297"/>
    <lineage>
        <taxon>Bacteria</taxon>
        <taxon>Bacillati</taxon>
        <taxon>Bacillota</taxon>
        <taxon>Bacilli</taxon>
        <taxon>Bacillales</taxon>
        <taxon>Bacillaceae</taxon>
        <taxon>Virgibacillus</taxon>
    </lineage>
</organism>
<dbReference type="EMBL" id="JAGGKX010000013">
    <property type="protein sequence ID" value="MBP1970420.1"/>
    <property type="molecule type" value="Genomic_DNA"/>
</dbReference>
<evidence type="ECO:0000256" key="1">
    <source>
        <dbReference type="SAM" id="MobiDB-lite"/>
    </source>
</evidence>
<comment type="caution">
    <text evidence="5">The sequence shown here is derived from an EMBL/GenBank/DDBJ whole genome shotgun (WGS) entry which is preliminary data.</text>
</comment>
<dbReference type="SUPFAM" id="SSF159774">
    <property type="entry name" value="YerB-like"/>
    <property type="match status" value="1"/>
</dbReference>
<dbReference type="PROSITE" id="PS51257">
    <property type="entry name" value="PROKAR_LIPOPROTEIN"/>
    <property type="match status" value="1"/>
</dbReference>
<dbReference type="Gene3D" id="3.50.90.10">
    <property type="entry name" value="YerB-like"/>
    <property type="match status" value="1"/>
</dbReference>
<keyword evidence="2" id="KW-0732">Signal</keyword>
<accession>A0ABS4IHJ7</accession>
<feature type="chain" id="PRO_5046936941" evidence="2">
    <location>
        <begin position="22"/>
        <end position="354"/>
    </location>
</feature>
<gene>
    <name evidence="5" type="ORF">J2Z83_002541</name>
</gene>
<name>A0ABS4IHJ7_9BACI</name>
<keyword evidence="6" id="KW-1185">Reference proteome</keyword>
<reference evidence="5 6" key="1">
    <citation type="submission" date="2021-03" db="EMBL/GenBank/DDBJ databases">
        <title>Genomic Encyclopedia of Type Strains, Phase IV (KMG-IV): sequencing the most valuable type-strain genomes for metagenomic binning, comparative biology and taxonomic classification.</title>
        <authorList>
            <person name="Goeker M."/>
        </authorList>
    </citation>
    <scope>NUCLEOTIDE SEQUENCE [LARGE SCALE GENOMIC DNA]</scope>
    <source>
        <strain evidence="5 6">DSM 25609</strain>
    </source>
</reference>
<dbReference type="InterPro" id="IPR023158">
    <property type="entry name" value="YerB-like_sf"/>
</dbReference>
<evidence type="ECO:0000313" key="5">
    <source>
        <dbReference type="EMBL" id="MBP1970420.1"/>
    </source>
</evidence>
<dbReference type="RefSeq" id="WP_209463552.1">
    <property type="nucleotide sequence ID" value="NZ_CP110224.1"/>
</dbReference>
<dbReference type="Proteomes" id="UP001519345">
    <property type="component" value="Unassembled WGS sequence"/>
</dbReference>
<feature type="domain" description="DUF3048" evidence="3">
    <location>
        <begin position="57"/>
        <end position="199"/>
    </location>
</feature>
<sequence length="354" mass="39660">MRKLVYMLLVLFVLLVGCSNEEDQAQANESKGNNIKEKTEPPEVEGEAEEFENVFPLTGIGTNTNADNRMVSVMVNNHTTARPQTGLTQADMVFEILAEGDITRFLALYQSDMPDVVGPVRSAREYYFDLATNYNALYVYHGAANFVNEMIQNRGIEHLDGSIHDNNGHLFKRESFRPAPHNSYLQFDGVYDAAERQGYDTTASDEPLEFLTEDEEQELSGDSAEYVEIAYSDNARDIVEFNYDVNSEKYTRYNDQTETVDLATGDPIQVDNVFIVETHHQVIDDEARRSIDFESGGNAYLIQKGKIQEVEWTNQNGRIIPVKDGVPLGFAPGKTWINVVPSSPGIGQDVTVSS</sequence>
<dbReference type="Pfam" id="PF11258">
    <property type="entry name" value="DUF3048"/>
    <property type="match status" value="1"/>
</dbReference>
<dbReference type="Pfam" id="PF17479">
    <property type="entry name" value="DUF3048_C"/>
    <property type="match status" value="1"/>
</dbReference>